<name>A0ABM6FUU9_BORAN</name>
<dbReference type="InterPro" id="IPR014756">
    <property type="entry name" value="Ig_E-set"/>
</dbReference>
<keyword evidence="1" id="KW-0812">Transmembrane</keyword>
<organism evidence="2 3">
    <name type="scientific">Borrelia anserina Es</name>
    <dbReference type="NCBI Taxonomy" id="1365188"/>
    <lineage>
        <taxon>Bacteria</taxon>
        <taxon>Pseudomonadati</taxon>
        <taxon>Spirochaetota</taxon>
        <taxon>Spirochaetia</taxon>
        <taxon>Spirochaetales</taxon>
        <taxon>Borreliaceae</taxon>
        <taxon>Borrelia</taxon>
    </lineage>
</organism>
<keyword evidence="2" id="KW-0238">DNA-binding</keyword>
<keyword evidence="3" id="KW-1185">Reference proteome</keyword>
<protein>
    <submittedName>
        <fullName evidence="2">DNA-binding protein</fullName>
    </submittedName>
</protein>
<evidence type="ECO:0000313" key="2">
    <source>
        <dbReference type="EMBL" id="APR65040.1"/>
    </source>
</evidence>
<keyword evidence="1" id="KW-0472">Membrane</keyword>
<dbReference type="Proteomes" id="UP000185502">
    <property type="component" value="Chromosome"/>
</dbReference>
<dbReference type="InterPro" id="IPR013783">
    <property type="entry name" value="Ig-like_fold"/>
</dbReference>
<dbReference type="Gene3D" id="2.60.40.10">
    <property type="entry name" value="Immunoglobulins"/>
    <property type="match status" value="1"/>
</dbReference>
<evidence type="ECO:0000313" key="3">
    <source>
        <dbReference type="Proteomes" id="UP000185502"/>
    </source>
</evidence>
<sequence length="520" mass="60821">MAVFLKSQYFILCLVFSIFLILFIFSGFLFYLKPVIYEISPMPASHENVIVIKGRNLGNKIGGININDHYLMKSSVISWSNERVAFRITDEINSGLIFIKSDKGISNELFFVISRQVPIRVEEKNKPFLFADQSLSLMTNVPVTLRGRNLLSDSDVVEVFIQTKHELYKVLSKDVFILSGEEIRFLPPKTLHIDGEIFLLVDGIESNKIPFNFNTNFFRWNLRKTQNFKISHEIYFVQSRSKDFSLTSDDINFNIFYLAPIENERQKIKFSDNNGTVLNVDNLFFKSLKLDTYRLKFEVETCRLDLDIFDRKALERIKVNTDSDTYEFKTYVLNKRNSYLSYDSLDLSPINLNINKLNSGDSTYKLAKSIVDALVLYFTVIDNDLTLDESIEMRKISPDNLILLTNLLFLRNNIPLRNAVGFYFDSNSSSLKEHTWCEFFLEKVGFIYFDIVNAVLFKDSSNYFLNMSEDYIHYGYKEDYENDLLFNEYLDLRMFKYKSLTNSNYSLNYRVILEGHIDGR</sequence>
<feature type="transmembrane region" description="Helical" evidence="1">
    <location>
        <begin position="9"/>
        <end position="32"/>
    </location>
</feature>
<dbReference type="EMBL" id="CP013704">
    <property type="protein sequence ID" value="APR65040.1"/>
    <property type="molecule type" value="Genomic_DNA"/>
</dbReference>
<evidence type="ECO:0000256" key="1">
    <source>
        <dbReference type="SAM" id="Phobius"/>
    </source>
</evidence>
<dbReference type="SUPFAM" id="SSF81296">
    <property type="entry name" value="E set domains"/>
    <property type="match status" value="1"/>
</dbReference>
<dbReference type="RefSeq" id="WP_075550326.1">
    <property type="nucleotide sequence ID" value="NZ_CP013704.1"/>
</dbReference>
<keyword evidence="1" id="KW-1133">Transmembrane helix</keyword>
<accession>A0ABM6FUU9</accession>
<gene>
    <name evidence="2" type="ORF">N187_02940</name>
</gene>
<reference evidence="2" key="1">
    <citation type="submission" date="2015-12" db="EMBL/GenBank/DDBJ databases">
        <title>Chromosome of the avian spirochetosis agent Borrelia anserina Es.</title>
        <authorList>
            <person name="Elbir H."/>
            <person name="Sitlani P."/>
            <person name="Bergstroem S."/>
            <person name="Barbour A.G."/>
        </authorList>
    </citation>
    <scope>NUCLEOTIDE SEQUENCE [LARGE SCALE GENOMIC DNA]</scope>
    <source>
        <strain evidence="2">Es</strain>
    </source>
</reference>
<proteinExistence type="predicted"/>
<dbReference type="GO" id="GO:0003677">
    <property type="term" value="F:DNA binding"/>
    <property type="evidence" value="ECO:0007669"/>
    <property type="project" value="UniProtKB-KW"/>
</dbReference>